<dbReference type="EMBL" id="VEPZ02000307">
    <property type="protein sequence ID" value="KAE8727444.1"/>
    <property type="molecule type" value="Genomic_DNA"/>
</dbReference>
<dbReference type="PANTHER" id="PTHR36073:SF1">
    <property type="entry name" value="OS01G0962100 PROTEIN"/>
    <property type="match status" value="1"/>
</dbReference>
<evidence type="ECO:0000313" key="3">
    <source>
        <dbReference type="Proteomes" id="UP000436088"/>
    </source>
</evidence>
<accession>A0A6A3CFR9</accession>
<name>A0A6A3CFR9_HIBSY</name>
<protein>
    <submittedName>
        <fullName evidence="2">Uncharacterized protein</fullName>
    </submittedName>
</protein>
<evidence type="ECO:0000256" key="1">
    <source>
        <dbReference type="SAM" id="Coils"/>
    </source>
</evidence>
<dbReference type="Proteomes" id="UP000436088">
    <property type="component" value="Unassembled WGS sequence"/>
</dbReference>
<feature type="coiled-coil region" evidence="1">
    <location>
        <begin position="61"/>
        <end position="95"/>
    </location>
</feature>
<organism evidence="2 3">
    <name type="scientific">Hibiscus syriacus</name>
    <name type="common">Rose of Sharon</name>
    <dbReference type="NCBI Taxonomy" id="106335"/>
    <lineage>
        <taxon>Eukaryota</taxon>
        <taxon>Viridiplantae</taxon>
        <taxon>Streptophyta</taxon>
        <taxon>Embryophyta</taxon>
        <taxon>Tracheophyta</taxon>
        <taxon>Spermatophyta</taxon>
        <taxon>Magnoliopsida</taxon>
        <taxon>eudicotyledons</taxon>
        <taxon>Gunneridae</taxon>
        <taxon>Pentapetalae</taxon>
        <taxon>rosids</taxon>
        <taxon>malvids</taxon>
        <taxon>Malvales</taxon>
        <taxon>Malvaceae</taxon>
        <taxon>Malvoideae</taxon>
        <taxon>Hibiscus</taxon>
    </lineage>
</organism>
<keyword evidence="3" id="KW-1185">Reference proteome</keyword>
<gene>
    <name evidence="2" type="ORF">F3Y22_tig00005459pilonHSYRG00084</name>
</gene>
<dbReference type="AlphaFoldDB" id="A0A6A3CFR9"/>
<dbReference type="PANTHER" id="PTHR36073">
    <property type="match status" value="1"/>
</dbReference>
<evidence type="ECO:0000313" key="2">
    <source>
        <dbReference type="EMBL" id="KAE8727444.1"/>
    </source>
</evidence>
<reference evidence="2" key="1">
    <citation type="submission" date="2019-09" db="EMBL/GenBank/DDBJ databases">
        <title>Draft genome information of white flower Hibiscus syriacus.</title>
        <authorList>
            <person name="Kim Y.-M."/>
        </authorList>
    </citation>
    <scope>NUCLEOTIDE SEQUENCE [LARGE SCALE GENOMIC DNA]</scope>
    <source>
        <strain evidence="2">YM2019G1</strain>
    </source>
</reference>
<sequence>MAGVIMMFHKMVKAAISFPVNMFRKSLLWTVALVSLPYRMLTTLQREKLLEQHLHEMQFELETLVWDRKELEEHLQAAVRETRIMESELIELEGEHDKAFARIELSEGEGSSEISFQELMMNREAWEGKGKSNIETFNSLKAAPAPSASVELFTAAEDPCMPLVVALFTVVGMSLKSVVQFFFTIKNKPASDAVALLSSNWFVVGTLSYPALPKVTRLLATLTLSLLNRVANWLGISFPLGYPFSPAFCQIYEGNTWAL</sequence>
<proteinExistence type="predicted"/>
<keyword evidence="1" id="KW-0175">Coiled coil</keyword>
<comment type="caution">
    <text evidence="2">The sequence shown here is derived from an EMBL/GenBank/DDBJ whole genome shotgun (WGS) entry which is preliminary data.</text>
</comment>